<dbReference type="GO" id="GO:0005737">
    <property type="term" value="C:cytoplasm"/>
    <property type="evidence" value="ECO:0007669"/>
    <property type="project" value="TreeGrafter"/>
</dbReference>
<dbReference type="Gene3D" id="1.25.40.10">
    <property type="entry name" value="Tetratricopeptide repeat domain"/>
    <property type="match status" value="2"/>
</dbReference>
<evidence type="ECO:0000256" key="3">
    <source>
        <dbReference type="SAM" id="Coils"/>
    </source>
</evidence>
<dbReference type="PANTHER" id="PTHR16305">
    <property type="entry name" value="TESTICULAR SOLUBLE ADENYLYL CYCLASE"/>
    <property type="match status" value="1"/>
</dbReference>
<dbReference type="PANTHER" id="PTHR16305:SF35">
    <property type="entry name" value="TRANSCRIPTIONAL ACTIVATOR DOMAIN"/>
    <property type="match status" value="1"/>
</dbReference>
<feature type="domain" description="HTH luxR-type" evidence="5">
    <location>
        <begin position="869"/>
        <end position="934"/>
    </location>
</feature>
<dbReference type="GO" id="GO:0003677">
    <property type="term" value="F:DNA binding"/>
    <property type="evidence" value="ECO:0007669"/>
    <property type="project" value="InterPro"/>
</dbReference>
<dbReference type="GO" id="GO:0005524">
    <property type="term" value="F:ATP binding"/>
    <property type="evidence" value="ECO:0007669"/>
    <property type="project" value="UniProtKB-KW"/>
</dbReference>
<evidence type="ECO:0000256" key="1">
    <source>
        <dbReference type="ARBA" id="ARBA00022741"/>
    </source>
</evidence>
<dbReference type="Proteomes" id="UP000278962">
    <property type="component" value="Unassembled WGS sequence"/>
</dbReference>
<dbReference type="SMART" id="SM00421">
    <property type="entry name" value="HTH_LUXR"/>
    <property type="match status" value="1"/>
</dbReference>
<dbReference type="PRINTS" id="PR00038">
    <property type="entry name" value="HTHLUXR"/>
</dbReference>
<dbReference type="SUPFAM" id="SSF46894">
    <property type="entry name" value="C-terminal effector domain of the bipartite response regulators"/>
    <property type="match status" value="1"/>
</dbReference>
<keyword evidence="7" id="KW-1185">Reference proteome</keyword>
<dbReference type="SUPFAM" id="SSF52540">
    <property type="entry name" value="P-loop containing nucleoside triphosphate hydrolases"/>
    <property type="match status" value="1"/>
</dbReference>
<evidence type="ECO:0000313" key="6">
    <source>
        <dbReference type="EMBL" id="RKQ92794.1"/>
    </source>
</evidence>
<dbReference type="Gene3D" id="3.40.50.300">
    <property type="entry name" value="P-loop containing nucleotide triphosphate hydrolases"/>
    <property type="match status" value="1"/>
</dbReference>
<dbReference type="EMBL" id="RBIL01000001">
    <property type="protein sequence ID" value="RKQ92794.1"/>
    <property type="molecule type" value="Genomic_DNA"/>
</dbReference>
<dbReference type="GO" id="GO:0004016">
    <property type="term" value="F:adenylate cyclase activity"/>
    <property type="evidence" value="ECO:0007669"/>
    <property type="project" value="TreeGrafter"/>
</dbReference>
<dbReference type="InterPro" id="IPR011990">
    <property type="entry name" value="TPR-like_helical_dom_sf"/>
</dbReference>
<dbReference type="InterPro" id="IPR041664">
    <property type="entry name" value="AAA_16"/>
</dbReference>
<reference evidence="6 7" key="1">
    <citation type="submission" date="2018-10" db="EMBL/GenBank/DDBJ databases">
        <title>Genomic Encyclopedia of Archaeal and Bacterial Type Strains, Phase II (KMG-II): from individual species to whole genera.</title>
        <authorList>
            <person name="Goeker M."/>
        </authorList>
    </citation>
    <scope>NUCLEOTIDE SEQUENCE [LARGE SCALE GENOMIC DNA]</scope>
    <source>
        <strain evidence="6 7">DSM 14954</strain>
    </source>
</reference>
<dbReference type="OrthoDB" id="3178131at2"/>
<dbReference type="InterPro" id="IPR027417">
    <property type="entry name" value="P-loop_NTPase"/>
</dbReference>
<evidence type="ECO:0000259" key="5">
    <source>
        <dbReference type="PROSITE" id="PS50043"/>
    </source>
</evidence>
<feature type="coiled-coil region" evidence="3">
    <location>
        <begin position="784"/>
        <end position="815"/>
    </location>
</feature>
<dbReference type="AlphaFoldDB" id="A0A660LI90"/>
<feature type="compositionally biased region" description="Basic and acidic residues" evidence="4">
    <location>
        <begin position="872"/>
        <end position="882"/>
    </location>
</feature>
<dbReference type="InterPro" id="IPR000792">
    <property type="entry name" value="Tscrpt_reg_LuxR_C"/>
</dbReference>
<dbReference type="PROSITE" id="PS50043">
    <property type="entry name" value="HTH_LUXR_2"/>
    <property type="match status" value="1"/>
</dbReference>
<dbReference type="CDD" id="cd06170">
    <property type="entry name" value="LuxR_C_like"/>
    <property type="match status" value="1"/>
</dbReference>
<accession>A0A660LI90</accession>
<sequence>MHAPQLLEREEDLAELERALARARAGTGQAIAVEGPGGIGKTSLLAAARAHGRDADMLVLHARGSELERAFPFGVVRQLFEPTLARTGELPFAGAAHLAKPIFDVAEGSEESSYARLHGLYWLCANLAAEQPLVVCVDDAQWADEPSLSFLGFLLRRLEDLPVALLVGTRPRAEQESDVLRALVTDPVTRVLRPTALSGDAVREWVRGAVDGQAADGFCRACHETTGGNPFLVRELLHEVVHKRLKATDAEAATVRALGPEAISTVVLQRLKRLPSSAPAMAQAIAILGEGARPTTAAQLAELDPITAEQALDALCRADVLTRDEDDRLGFVHPIVLSAIYHDLPVHVRAQGHHRAARLLADRGAAPEEVASHLALTPPREDAWAAEALRAAAARALVLGDPATAVASLQRALEEPPPPEARAAVLTELARAEAQSGRPAAVEHFRAAMELASDAQQRGQIALGLARALKFRGDSPDAIEVLRHALAEVEPGPLAEELELELVASAYISLAARPLLAEEIARIEAPDAPHTVLDRLHLMASAFETVIAAGPYERSAELARLALGPEQPTDVSAGGHVFITATTALMFSERYDEAERAYDRAVSDARRRGSSVGFANASSLRSLLHYRRGNLSEAEADATAALDLRNDVQGSQGYLACALNALVFARLERGEADQELLALAEDFFANQPTEDLPYSQAIHARGWLKARLGDAEGGLEELLACGEREQRWGVGTPQIIAWRSSAAEVCLTLGRLEEGRALAAEELRLARQIGAPRAIGVGLRVAALAEAGERRVELLAEAVEALERSEAALELARAQIDLGRALVRAGRREPARERLRAGQEGAFRCGASLLVERAHRELLATGARPRRNAAASRDELTPSERRVTQMAAEGLTNREIAQSLFVTEKTVETHLGRAFVKLGVRSRKQLADALADVA</sequence>
<feature type="region of interest" description="Disordered" evidence="4">
    <location>
        <begin position="863"/>
        <end position="882"/>
    </location>
</feature>
<keyword evidence="2" id="KW-0067">ATP-binding</keyword>
<dbReference type="SUPFAM" id="SSF48452">
    <property type="entry name" value="TPR-like"/>
    <property type="match status" value="2"/>
</dbReference>
<comment type="caution">
    <text evidence="6">The sequence shown here is derived from an EMBL/GenBank/DDBJ whole genome shotgun (WGS) entry which is preliminary data.</text>
</comment>
<keyword evidence="3" id="KW-0175">Coiled coil</keyword>
<evidence type="ECO:0000313" key="7">
    <source>
        <dbReference type="Proteomes" id="UP000278962"/>
    </source>
</evidence>
<dbReference type="Gene3D" id="1.10.10.10">
    <property type="entry name" value="Winged helix-like DNA-binding domain superfamily/Winged helix DNA-binding domain"/>
    <property type="match status" value="1"/>
</dbReference>
<name>A0A660LI90_9ACTN</name>
<dbReference type="GO" id="GO:0006355">
    <property type="term" value="P:regulation of DNA-templated transcription"/>
    <property type="evidence" value="ECO:0007669"/>
    <property type="project" value="InterPro"/>
</dbReference>
<keyword evidence="1" id="KW-0547">Nucleotide-binding</keyword>
<dbReference type="InterPro" id="IPR036388">
    <property type="entry name" value="WH-like_DNA-bd_sf"/>
</dbReference>
<gene>
    <name evidence="6" type="ORF">C8N24_2649</name>
</gene>
<dbReference type="PROSITE" id="PS00622">
    <property type="entry name" value="HTH_LUXR_1"/>
    <property type="match status" value="1"/>
</dbReference>
<dbReference type="Pfam" id="PF13191">
    <property type="entry name" value="AAA_16"/>
    <property type="match status" value="1"/>
</dbReference>
<evidence type="ECO:0000256" key="2">
    <source>
        <dbReference type="ARBA" id="ARBA00022840"/>
    </source>
</evidence>
<organism evidence="6 7">
    <name type="scientific">Solirubrobacter pauli</name>
    <dbReference type="NCBI Taxonomy" id="166793"/>
    <lineage>
        <taxon>Bacteria</taxon>
        <taxon>Bacillati</taxon>
        <taxon>Actinomycetota</taxon>
        <taxon>Thermoleophilia</taxon>
        <taxon>Solirubrobacterales</taxon>
        <taxon>Solirubrobacteraceae</taxon>
        <taxon>Solirubrobacter</taxon>
    </lineage>
</organism>
<evidence type="ECO:0000256" key="4">
    <source>
        <dbReference type="SAM" id="MobiDB-lite"/>
    </source>
</evidence>
<dbReference type="RefSeq" id="WP_121250568.1">
    <property type="nucleotide sequence ID" value="NZ_RBIL01000001.1"/>
</dbReference>
<dbReference type="Pfam" id="PF00196">
    <property type="entry name" value="GerE"/>
    <property type="match status" value="1"/>
</dbReference>
<proteinExistence type="predicted"/>
<dbReference type="InterPro" id="IPR016032">
    <property type="entry name" value="Sig_transdc_resp-reg_C-effctor"/>
</dbReference>
<protein>
    <submittedName>
        <fullName evidence="6">Regulatory LuxR family protein</fullName>
    </submittedName>
</protein>